<dbReference type="EMBL" id="JACCJC010000014">
    <property type="protein sequence ID" value="KAF6237339.1"/>
    <property type="molecule type" value="Genomic_DNA"/>
</dbReference>
<sequence>MRCSNAAVGQTCFLLACLFTAVNTLALTSPRPTLSNAFASSRLVNTTTLDATIDPRFGFMAKYGETNLPLTPCFMNVVELLAQYAELDWLSKVRQRHGVVLPAYPQVEIAVLPAAPANSVEVRLVVWGIWVGIRDIVTRNSFHEAEFDVLWDREVVAYIYFTKPMDLQVTGSNGTLGTDEPLTLLPSPNETTGGILVNANSTESSSDALNEGRFNWRPLFPPDAKTLTVVEVFLTVMAGLKNAAPHPASEKVPGPYASAAIDVYANLQFYLHKRRIPRTKPPFFQYIHVIKSLRMVPGYMLEKKRFSEIFYAMEVSGIPVGEGYLKKGHYAPPRFVLGDMLGPKDNVSIS</sequence>
<keyword evidence="3" id="KW-1185">Reference proteome</keyword>
<dbReference type="RefSeq" id="XP_037166663.1">
    <property type="nucleotide sequence ID" value="XM_037306153.1"/>
</dbReference>
<dbReference type="OrthoDB" id="5300908at2759"/>
<protein>
    <submittedName>
        <fullName evidence="2">Uncharacterized protein</fullName>
    </submittedName>
</protein>
<name>A0A8H6FYW0_9LECA</name>
<organism evidence="2 3">
    <name type="scientific">Letharia columbiana</name>
    <dbReference type="NCBI Taxonomy" id="112416"/>
    <lineage>
        <taxon>Eukaryota</taxon>
        <taxon>Fungi</taxon>
        <taxon>Dikarya</taxon>
        <taxon>Ascomycota</taxon>
        <taxon>Pezizomycotina</taxon>
        <taxon>Lecanoromycetes</taxon>
        <taxon>OSLEUM clade</taxon>
        <taxon>Lecanoromycetidae</taxon>
        <taxon>Lecanorales</taxon>
        <taxon>Lecanorineae</taxon>
        <taxon>Parmeliaceae</taxon>
        <taxon>Letharia</taxon>
    </lineage>
</organism>
<keyword evidence="1" id="KW-0732">Signal</keyword>
<dbReference type="GeneID" id="59285894"/>
<comment type="caution">
    <text evidence="2">The sequence shown here is derived from an EMBL/GenBank/DDBJ whole genome shotgun (WGS) entry which is preliminary data.</text>
</comment>
<dbReference type="AlphaFoldDB" id="A0A8H6FYW0"/>
<dbReference type="Proteomes" id="UP000578531">
    <property type="component" value="Unassembled WGS sequence"/>
</dbReference>
<dbReference type="PROSITE" id="PS51257">
    <property type="entry name" value="PROKAR_LIPOPROTEIN"/>
    <property type="match status" value="1"/>
</dbReference>
<evidence type="ECO:0000313" key="3">
    <source>
        <dbReference type="Proteomes" id="UP000578531"/>
    </source>
</evidence>
<reference evidence="2 3" key="1">
    <citation type="journal article" date="2020" name="Genomics">
        <title>Complete, high-quality genomes from long-read metagenomic sequencing of two wolf lichen thalli reveals enigmatic genome architecture.</title>
        <authorList>
            <person name="McKenzie S.K."/>
            <person name="Walston R.F."/>
            <person name="Allen J.L."/>
        </authorList>
    </citation>
    <scope>NUCLEOTIDE SEQUENCE [LARGE SCALE GENOMIC DNA]</scope>
    <source>
        <strain evidence="2">WasteWater2</strain>
    </source>
</reference>
<feature type="chain" id="PRO_5034534867" evidence="1">
    <location>
        <begin position="27"/>
        <end position="350"/>
    </location>
</feature>
<proteinExistence type="predicted"/>
<accession>A0A8H6FYW0</accession>
<evidence type="ECO:0000256" key="1">
    <source>
        <dbReference type="SAM" id="SignalP"/>
    </source>
</evidence>
<feature type="signal peptide" evidence="1">
    <location>
        <begin position="1"/>
        <end position="26"/>
    </location>
</feature>
<gene>
    <name evidence="2" type="ORF">HO173_004229</name>
</gene>
<evidence type="ECO:0000313" key="2">
    <source>
        <dbReference type="EMBL" id="KAF6237339.1"/>
    </source>
</evidence>